<evidence type="ECO:0000256" key="1">
    <source>
        <dbReference type="SAM" id="MobiDB-lite"/>
    </source>
</evidence>
<accession>A0ABR0KPI0</accession>
<protein>
    <submittedName>
        <fullName evidence="2">Uncharacterized protein</fullName>
    </submittedName>
</protein>
<gene>
    <name evidence="2" type="ORF">LTR24_000004</name>
</gene>
<proteinExistence type="predicted"/>
<comment type="caution">
    <text evidence="2">The sequence shown here is derived from an EMBL/GenBank/DDBJ whole genome shotgun (WGS) entry which is preliminary data.</text>
</comment>
<name>A0ABR0KPI0_9EURO</name>
<reference evidence="2 3" key="1">
    <citation type="submission" date="2023-08" db="EMBL/GenBank/DDBJ databases">
        <title>Black Yeasts Isolated from many extreme environments.</title>
        <authorList>
            <person name="Coleine C."/>
            <person name="Stajich J.E."/>
            <person name="Selbmann L."/>
        </authorList>
    </citation>
    <scope>NUCLEOTIDE SEQUENCE [LARGE SCALE GENOMIC DNA]</scope>
    <source>
        <strain evidence="2 3">CCFEE 5885</strain>
    </source>
</reference>
<keyword evidence="3" id="KW-1185">Reference proteome</keyword>
<organism evidence="2 3">
    <name type="scientific">Lithohypha guttulata</name>
    <dbReference type="NCBI Taxonomy" id="1690604"/>
    <lineage>
        <taxon>Eukaryota</taxon>
        <taxon>Fungi</taxon>
        <taxon>Dikarya</taxon>
        <taxon>Ascomycota</taxon>
        <taxon>Pezizomycotina</taxon>
        <taxon>Eurotiomycetes</taxon>
        <taxon>Chaetothyriomycetidae</taxon>
        <taxon>Chaetothyriales</taxon>
        <taxon>Trichomeriaceae</taxon>
        <taxon>Lithohypha</taxon>
    </lineage>
</organism>
<dbReference type="EMBL" id="JAVRRG010000001">
    <property type="protein sequence ID" value="KAK5102445.1"/>
    <property type="molecule type" value="Genomic_DNA"/>
</dbReference>
<dbReference type="Proteomes" id="UP001345013">
    <property type="component" value="Unassembled WGS sequence"/>
</dbReference>
<feature type="compositionally biased region" description="Polar residues" evidence="1">
    <location>
        <begin position="403"/>
        <end position="421"/>
    </location>
</feature>
<feature type="region of interest" description="Disordered" evidence="1">
    <location>
        <begin position="403"/>
        <end position="440"/>
    </location>
</feature>
<evidence type="ECO:0000313" key="2">
    <source>
        <dbReference type="EMBL" id="KAK5102445.1"/>
    </source>
</evidence>
<evidence type="ECO:0000313" key="3">
    <source>
        <dbReference type="Proteomes" id="UP001345013"/>
    </source>
</evidence>
<sequence length="440" mass="50387">MKTWGSYTDVLWHPIYGYCIYVGSATGPGGQYGRLCTYSQKPTADAIKHHEKIWEHGWEPSFHQLSDSSVLPERHRVFTIFGEAFGIVATDAYDKESPESKWNAFGTSDFVKQFQVDNGIPIRTDILHLNRCLPIKQPMRIDSRFEEMVCINCLEHDPPFYASVSGELFSLNNRLCRTCFDFQKEYGMPRPVAYVERYSLWKTAPGENCQICEDPFDRLKTKWDGPRRCMLPELSLWVCQPCNNAWNNDSTMLPIKGLHIPDNFRWKCDKCDISQSSWFQFIHLGRYAGKMFCFTCCQQYQLSPPILPKNFKQLYQHRSTTEAGYPTYDVFSAVPQGQHRTNFKRGLVQFVNVKFQIDLLSHEAVLLQRQKDLTLLGCDVPAILLQSIETGRPVRVKTDAAHLNTSKKTGAPKQDNTTAVTQKKPRLDGGQPSIKGFLVG</sequence>